<evidence type="ECO:0000256" key="1">
    <source>
        <dbReference type="ARBA" id="ARBA00010923"/>
    </source>
</evidence>
<feature type="domain" description="Type I restriction modification DNA specificity" evidence="4">
    <location>
        <begin position="29"/>
        <end position="129"/>
    </location>
</feature>
<evidence type="ECO:0000256" key="3">
    <source>
        <dbReference type="ARBA" id="ARBA00023125"/>
    </source>
</evidence>
<dbReference type="GO" id="GO:0003677">
    <property type="term" value="F:DNA binding"/>
    <property type="evidence" value="ECO:0007669"/>
    <property type="project" value="UniProtKB-KW"/>
</dbReference>
<dbReference type="SUPFAM" id="SSF116734">
    <property type="entry name" value="DNA methylase specificity domain"/>
    <property type="match status" value="2"/>
</dbReference>
<evidence type="ECO:0000313" key="5">
    <source>
        <dbReference type="EMBL" id="VWC53279.1"/>
    </source>
</evidence>
<proteinExistence type="inferred from homology"/>
<dbReference type="Proteomes" id="UP000494261">
    <property type="component" value="Unassembled WGS sequence"/>
</dbReference>
<evidence type="ECO:0000259" key="4">
    <source>
        <dbReference type="Pfam" id="PF01420"/>
    </source>
</evidence>
<dbReference type="EMBL" id="CABVQC010000112">
    <property type="protein sequence ID" value="VWC53279.1"/>
    <property type="molecule type" value="Genomic_DNA"/>
</dbReference>
<dbReference type="Pfam" id="PF01420">
    <property type="entry name" value="Methylase_S"/>
    <property type="match status" value="1"/>
</dbReference>
<sequence length="352" mass="39081">MAEKFVSGEFAYVTNHKASALSANLARPDDLIFTQRGTLGQVSIVPTAPYGRYLVSQSQMKVTLDGTRHAPTYVYQYFSSVAGQKQIELSAIQTGVPHTNLGILKQYRFPAPSLTEQSAIAEALGDVDVLLSGLDKLLAKKRDLKQAAMQRLLTGKTRLPGYRGEWGVKRFGEFVSIRNQKVMPAQVDPETLCVELEHVGQGNGRLLTRGGANSSSASKYRFHAGDVLFGRLRSYLRKYWCATEDGICTTEIWPLMFDRERVSDGFIFALVQTDSFIEAASVSYGTHMPRADWAVIRNFEVALPSFGEQNAIAEVLTDMDVELATLEAQRDKTRLLKQGMMLDLLTGKTRLI</sequence>
<name>A0A6P2T4S0_9BURK</name>
<keyword evidence="3" id="KW-0238">DNA-binding</keyword>
<dbReference type="InterPro" id="IPR044946">
    <property type="entry name" value="Restrct_endonuc_typeI_TRD_sf"/>
</dbReference>
<protein>
    <recommendedName>
        <fullName evidence="4">Type I restriction modification DNA specificity domain-containing protein</fullName>
    </recommendedName>
</protein>
<keyword evidence="2" id="KW-0680">Restriction system</keyword>
<evidence type="ECO:0000313" key="6">
    <source>
        <dbReference type="Proteomes" id="UP000494261"/>
    </source>
</evidence>
<gene>
    <name evidence="5" type="ORF">BLA13014_08137</name>
</gene>
<dbReference type="Gene3D" id="3.90.220.20">
    <property type="entry name" value="DNA methylase specificity domains"/>
    <property type="match status" value="2"/>
</dbReference>
<reference evidence="5 6" key="1">
    <citation type="submission" date="2019-09" db="EMBL/GenBank/DDBJ databases">
        <authorList>
            <person name="Depoorter E."/>
        </authorList>
    </citation>
    <scope>NUCLEOTIDE SEQUENCE [LARGE SCALE GENOMIC DNA]</scope>
    <source>
        <strain evidence="5">LMG 13014</strain>
    </source>
</reference>
<evidence type="ECO:0000256" key="2">
    <source>
        <dbReference type="ARBA" id="ARBA00022747"/>
    </source>
</evidence>
<dbReference type="InterPro" id="IPR052021">
    <property type="entry name" value="Type-I_RS_S_subunit"/>
</dbReference>
<dbReference type="AlphaFoldDB" id="A0A6P2T4S0"/>
<dbReference type="Gene3D" id="1.10.287.1120">
    <property type="entry name" value="Bipartite methylase S protein"/>
    <property type="match status" value="1"/>
</dbReference>
<accession>A0A6P2T4S0</accession>
<dbReference type="CDD" id="cd16961">
    <property type="entry name" value="RMtype1_S_TRD-CR_like"/>
    <property type="match status" value="2"/>
</dbReference>
<comment type="similarity">
    <text evidence="1">Belongs to the type-I restriction system S methylase family.</text>
</comment>
<dbReference type="PANTHER" id="PTHR30408:SF12">
    <property type="entry name" value="TYPE I RESTRICTION ENZYME MJAVIII SPECIFICITY SUBUNIT"/>
    <property type="match status" value="1"/>
</dbReference>
<dbReference type="InterPro" id="IPR000055">
    <property type="entry name" value="Restrct_endonuc_typeI_TRD"/>
</dbReference>
<dbReference type="GO" id="GO:0009307">
    <property type="term" value="P:DNA restriction-modification system"/>
    <property type="evidence" value="ECO:0007669"/>
    <property type="project" value="UniProtKB-KW"/>
</dbReference>
<dbReference type="PANTHER" id="PTHR30408">
    <property type="entry name" value="TYPE-1 RESTRICTION ENZYME ECOKI SPECIFICITY PROTEIN"/>
    <property type="match status" value="1"/>
</dbReference>
<organism evidence="5 6">
    <name type="scientific">Burkholderia aenigmatica</name>
    <dbReference type="NCBI Taxonomy" id="2015348"/>
    <lineage>
        <taxon>Bacteria</taxon>
        <taxon>Pseudomonadati</taxon>
        <taxon>Pseudomonadota</taxon>
        <taxon>Betaproteobacteria</taxon>
        <taxon>Burkholderiales</taxon>
        <taxon>Burkholderiaceae</taxon>
        <taxon>Burkholderia</taxon>
        <taxon>Burkholderia cepacia complex</taxon>
    </lineage>
</organism>